<comment type="subcellular location">
    <subcellularLocation>
        <location evidence="1">Membrane</location>
        <topology evidence="1">Multi-pass membrane protein</topology>
    </subcellularLocation>
</comment>
<sequence>MTEKTVGNDNSQLVLSLDEATGQNDDVYVVHYDLSDIDTKKAKDEVERLIQDCTKAGLQSAVRVGPECSLLIILKAPRDLLGNAVHRSRIKDWLYGIIDARPKGSYDTVVDGETETENLRSMFHLVTWKKELGGAGIMPGYRQWKQVRSVFPVHNRARNRALLSKFSRQATLNRSDLDEIRAVYGEKVAFYFCFLQSYIIALVFPSISGILAYFFLHRVSLLYAISTVIWCVVFLEYWRMEEISLSLRWNVQGVGSLKVNRREYVYEKEIQDPITGEKQQYFPKRKQVARQLISIPFALAALAVLGTVTTGVFGIEVFISHIYDGKYKAWLEYMPTVILALCLPYIRDFLEGLATQLTEYENWRTQDRHEMSQTQKVFILTFITSYLPVLLSAFVYIPFGDGIINWARVYFSSSPGWEKLLAPDIHVDTSRLQSEVIALTVTEQISGFGEELILPLIKLRAQTWYSNWRGTNRGFNYSRSTGAYESAAEVKLLRQVRDESQREPYSVHEDIQQMVTQFGYLALFSPVWPLVPIGFLINNWVELRSDLLKISIDHQRPDPVRTDGIGAWIDSLNFLTWLGSIVTAAIVHLFHDTEKLNDPKTWWTLPITIFMAEHVYLGTKYLVRLALEQLGSAELRQKKLHEYAHRKTVFKEYINDDTAGTVGTHANIEKIKQESSKLAEKPPERLRDIDAMIEYLKGDSASKS</sequence>
<dbReference type="eggNOG" id="KOG2513">
    <property type="taxonomic scope" value="Eukaryota"/>
</dbReference>
<dbReference type="VEuPathDB" id="FungiDB:HMPREF1541_05000"/>
<dbReference type="OrthoDB" id="296386at2759"/>
<evidence type="ECO:0000256" key="3">
    <source>
        <dbReference type="ARBA" id="ARBA00022989"/>
    </source>
</evidence>
<name>W2RWL6_CYPE1</name>
<organism evidence="8 9">
    <name type="scientific">Cyphellophora europaea (strain CBS 101466)</name>
    <name type="common">Phialophora europaea</name>
    <dbReference type="NCBI Taxonomy" id="1220924"/>
    <lineage>
        <taxon>Eukaryota</taxon>
        <taxon>Fungi</taxon>
        <taxon>Dikarya</taxon>
        <taxon>Ascomycota</taxon>
        <taxon>Pezizomycotina</taxon>
        <taxon>Eurotiomycetes</taxon>
        <taxon>Chaetothyriomycetidae</taxon>
        <taxon>Chaetothyriales</taxon>
        <taxon>Cyphellophoraceae</taxon>
        <taxon>Cyphellophora</taxon>
    </lineage>
</organism>
<feature type="domain" description="Anoctamin alpha-beta plait" evidence="7">
    <location>
        <begin position="28"/>
        <end position="147"/>
    </location>
</feature>
<reference evidence="8 9" key="1">
    <citation type="submission" date="2013-03" db="EMBL/GenBank/DDBJ databases">
        <title>The Genome Sequence of Phialophora europaea CBS 101466.</title>
        <authorList>
            <consortium name="The Broad Institute Genomics Platform"/>
            <person name="Cuomo C."/>
            <person name="de Hoog S."/>
            <person name="Gorbushina A."/>
            <person name="Walker B."/>
            <person name="Young S.K."/>
            <person name="Zeng Q."/>
            <person name="Gargeya S."/>
            <person name="Fitzgerald M."/>
            <person name="Haas B."/>
            <person name="Abouelleil A."/>
            <person name="Allen A.W."/>
            <person name="Alvarado L."/>
            <person name="Arachchi H.M."/>
            <person name="Berlin A.M."/>
            <person name="Chapman S.B."/>
            <person name="Gainer-Dewar J."/>
            <person name="Goldberg J."/>
            <person name="Griggs A."/>
            <person name="Gujja S."/>
            <person name="Hansen M."/>
            <person name="Howarth C."/>
            <person name="Imamovic A."/>
            <person name="Ireland A."/>
            <person name="Larimer J."/>
            <person name="McCowan C."/>
            <person name="Murphy C."/>
            <person name="Pearson M."/>
            <person name="Poon T.W."/>
            <person name="Priest M."/>
            <person name="Roberts A."/>
            <person name="Saif S."/>
            <person name="Shea T."/>
            <person name="Sisk P."/>
            <person name="Sykes S."/>
            <person name="Wortman J."/>
            <person name="Nusbaum C."/>
            <person name="Birren B."/>
        </authorList>
    </citation>
    <scope>NUCLEOTIDE SEQUENCE [LARGE SCALE GENOMIC DNA]</scope>
    <source>
        <strain evidence="8 9">CBS 101466</strain>
    </source>
</reference>
<evidence type="ECO:0000256" key="4">
    <source>
        <dbReference type="ARBA" id="ARBA00023136"/>
    </source>
</evidence>
<dbReference type="AlphaFoldDB" id="W2RWL6"/>
<proteinExistence type="predicted"/>
<dbReference type="EMBL" id="KB822720">
    <property type="protein sequence ID" value="ETN40720.1"/>
    <property type="molecule type" value="Genomic_DNA"/>
</dbReference>
<dbReference type="GO" id="GO:0032541">
    <property type="term" value="C:cortical endoplasmic reticulum"/>
    <property type="evidence" value="ECO:0007669"/>
    <property type="project" value="TreeGrafter"/>
</dbReference>
<evidence type="ECO:0000313" key="9">
    <source>
        <dbReference type="Proteomes" id="UP000030752"/>
    </source>
</evidence>
<evidence type="ECO:0000259" key="7">
    <source>
        <dbReference type="Pfam" id="PF20877"/>
    </source>
</evidence>
<feature type="transmembrane region" description="Helical" evidence="5">
    <location>
        <begin position="327"/>
        <end position="346"/>
    </location>
</feature>
<feature type="domain" description="Anoctamin transmembrane" evidence="6">
    <location>
        <begin position="180"/>
        <end position="639"/>
    </location>
</feature>
<evidence type="ECO:0000259" key="6">
    <source>
        <dbReference type="Pfam" id="PF04547"/>
    </source>
</evidence>
<dbReference type="HOGENOM" id="CLU_010867_0_0_1"/>
<dbReference type="Proteomes" id="UP000030752">
    <property type="component" value="Unassembled WGS sequence"/>
</dbReference>
<dbReference type="InterPro" id="IPR049456">
    <property type="entry name" value="Anoctamin_N_fung"/>
</dbReference>
<keyword evidence="9" id="KW-1185">Reference proteome</keyword>
<evidence type="ECO:0000313" key="8">
    <source>
        <dbReference type="EMBL" id="ETN40720.1"/>
    </source>
</evidence>
<dbReference type="FunCoup" id="W2RWL6">
    <property type="interactions" value="305"/>
</dbReference>
<gene>
    <name evidence="8" type="ORF">HMPREF1541_05000</name>
</gene>
<evidence type="ECO:0000256" key="5">
    <source>
        <dbReference type="SAM" id="Phobius"/>
    </source>
</evidence>
<evidence type="ECO:0000256" key="1">
    <source>
        <dbReference type="ARBA" id="ARBA00004141"/>
    </source>
</evidence>
<accession>W2RWL6</accession>
<feature type="transmembrane region" description="Helical" evidence="5">
    <location>
        <begin position="292"/>
        <end position="315"/>
    </location>
</feature>
<feature type="transmembrane region" description="Helical" evidence="5">
    <location>
        <begin position="377"/>
        <end position="399"/>
    </location>
</feature>
<keyword evidence="2 5" id="KW-0812">Transmembrane</keyword>
<dbReference type="InterPro" id="IPR007632">
    <property type="entry name" value="Anoctamin"/>
</dbReference>
<dbReference type="Pfam" id="PF04547">
    <property type="entry name" value="Anoctamin"/>
    <property type="match status" value="1"/>
</dbReference>
<evidence type="ECO:0000256" key="2">
    <source>
        <dbReference type="ARBA" id="ARBA00022692"/>
    </source>
</evidence>
<dbReference type="RefSeq" id="XP_008717563.1">
    <property type="nucleotide sequence ID" value="XM_008719341.1"/>
</dbReference>
<keyword evidence="3 5" id="KW-1133">Transmembrane helix</keyword>
<feature type="transmembrane region" description="Helical" evidence="5">
    <location>
        <begin position="188"/>
        <end position="215"/>
    </location>
</feature>
<dbReference type="GeneID" id="19972339"/>
<dbReference type="PANTHER" id="PTHR12308:SF77">
    <property type="entry name" value="MEMBRANE STRESS RESPONSE PROTEIN (IST2), PUTATIVE (AFU_ORTHOLOGUE AFUA_4G03330)-RELATED"/>
    <property type="match status" value="1"/>
</dbReference>
<dbReference type="GO" id="GO:0016020">
    <property type="term" value="C:membrane"/>
    <property type="evidence" value="ECO:0007669"/>
    <property type="project" value="UniProtKB-SubCell"/>
</dbReference>
<dbReference type="GO" id="GO:0005254">
    <property type="term" value="F:chloride channel activity"/>
    <property type="evidence" value="ECO:0007669"/>
    <property type="project" value="TreeGrafter"/>
</dbReference>
<dbReference type="InParanoid" id="W2RWL6"/>
<protein>
    <recommendedName>
        <fullName evidence="10">Anoctamin dimerisation domain-containing protein</fullName>
    </recommendedName>
</protein>
<dbReference type="Pfam" id="PF20877">
    <property type="entry name" value="Anoctamin_N"/>
    <property type="match status" value="1"/>
</dbReference>
<dbReference type="InterPro" id="IPR049452">
    <property type="entry name" value="Anoctamin_TM"/>
</dbReference>
<keyword evidence="4 5" id="KW-0472">Membrane</keyword>
<feature type="transmembrane region" description="Helical" evidence="5">
    <location>
        <begin position="221"/>
        <end position="238"/>
    </location>
</feature>
<dbReference type="PANTHER" id="PTHR12308">
    <property type="entry name" value="ANOCTAMIN"/>
    <property type="match status" value="1"/>
</dbReference>
<evidence type="ECO:0008006" key="10">
    <source>
        <dbReference type="Google" id="ProtNLM"/>
    </source>
</evidence>